<name>A0A286RBX5_9BACT</name>
<protein>
    <submittedName>
        <fullName evidence="2">Uncharacterized protein</fullName>
    </submittedName>
</protein>
<dbReference type="Proteomes" id="UP000215086">
    <property type="component" value="Chromosome"/>
</dbReference>
<keyword evidence="3" id="KW-1185">Reference proteome</keyword>
<gene>
    <name evidence="2" type="ORF">THTE_0867</name>
</gene>
<evidence type="ECO:0000256" key="1">
    <source>
        <dbReference type="SAM" id="MobiDB-lite"/>
    </source>
</evidence>
<dbReference type="KEGG" id="ttf:THTE_0867"/>
<accession>A0A286RBX5</accession>
<evidence type="ECO:0000313" key="2">
    <source>
        <dbReference type="EMBL" id="ASV73469.1"/>
    </source>
</evidence>
<feature type="region of interest" description="Disordered" evidence="1">
    <location>
        <begin position="69"/>
        <end position="91"/>
    </location>
</feature>
<organism evidence="2 3">
    <name type="scientific">Thermogutta terrifontis</name>
    <dbReference type="NCBI Taxonomy" id="1331910"/>
    <lineage>
        <taxon>Bacteria</taxon>
        <taxon>Pseudomonadati</taxon>
        <taxon>Planctomycetota</taxon>
        <taxon>Planctomycetia</taxon>
        <taxon>Pirellulales</taxon>
        <taxon>Thermoguttaceae</taxon>
        <taxon>Thermogutta</taxon>
    </lineage>
</organism>
<proteinExistence type="predicted"/>
<sequence length="119" mass="13121">MAPRRRAEKQPGRLRKGLIGPDFGLVLFRRVSRSVRPGACTPFSRSGSFLPPFHWAVIEYDTVIEGNPASSRSCGGSAREKVGPNEAADSTPPGWLLDAAFPWNPELITGQPRVFFLER</sequence>
<evidence type="ECO:0000313" key="3">
    <source>
        <dbReference type="Proteomes" id="UP000215086"/>
    </source>
</evidence>
<reference evidence="2 3" key="1">
    <citation type="journal article" name="Front. Microbiol.">
        <title>Sugar Metabolism of the First Thermophilic Planctomycete Thermogutta terrifontis: Comparative Genomic and Transcriptomic Approaches.</title>
        <authorList>
            <person name="Elcheninov A.G."/>
            <person name="Menzel P."/>
            <person name="Gudbergsdottir S.R."/>
            <person name="Slesarev A.I."/>
            <person name="Kadnikov V.V."/>
            <person name="Krogh A."/>
            <person name="Bonch-Osmolovskaya E.A."/>
            <person name="Peng X."/>
            <person name="Kublanov I.V."/>
        </authorList>
    </citation>
    <scope>NUCLEOTIDE SEQUENCE [LARGE SCALE GENOMIC DNA]</scope>
    <source>
        <strain evidence="2 3">R1</strain>
    </source>
</reference>
<dbReference type="AlphaFoldDB" id="A0A286RBX5"/>
<dbReference type="EMBL" id="CP018477">
    <property type="protein sequence ID" value="ASV73469.1"/>
    <property type="molecule type" value="Genomic_DNA"/>
</dbReference>